<keyword evidence="11" id="KW-1185">Reference proteome</keyword>
<protein>
    <recommendedName>
        <fullName evidence="3">histidine kinase</fullName>
        <ecNumber evidence="3">2.7.13.3</ecNumber>
    </recommendedName>
</protein>
<dbReference type="Proteomes" id="UP001214553">
    <property type="component" value="Chromosome"/>
</dbReference>
<dbReference type="PRINTS" id="PR00344">
    <property type="entry name" value="BCTRLSENSOR"/>
</dbReference>
<dbReference type="SMART" id="SM00388">
    <property type="entry name" value="HisKA"/>
    <property type="match status" value="1"/>
</dbReference>
<dbReference type="InterPro" id="IPR003661">
    <property type="entry name" value="HisK_dim/P_dom"/>
</dbReference>
<sequence length="437" mass="46643">MHEPAPGSPTVDRTRDRAALLNQLMLAGVVLVAAFLAFTPGFAGDLALLFAGAAIVLLLTGAVLLVPWHRLSRPWLLIVPAGDILAVGLMRFAEGSTGIGLLWVFPAMWLAADFGLVGIVGGLGTSMALFGVALAHDPTQIIGFPTLLLPLTILAVSAVTFVNARRAAAQRTLLDAQAGVLGRALERTQRQERQLLTTLEARDELVASVSHELRTPLTSIMGYLDLVLENPDVPAQARRDVQVAERNAERLLGITRDILAASQRTHDAHTRLELQRADADVADIVLRSSESLAPRAAERRIVIDTHAVRPLSAFVDAPRLRQVLDNLIANAIIYNREGGSLTLTTRTADADIEILVHDGGPGIRPEDVPQLFQRFYRGRAAREGNVAGTGLGLAISRDIVRAHGGDIVVDSVPGQGTTFTVRLPALGSTPQEATDGS</sequence>
<evidence type="ECO:0000256" key="5">
    <source>
        <dbReference type="ARBA" id="ARBA00022679"/>
    </source>
</evidence>
<evidence type="ECO:0000313" key="11">
    <source>
        <dbReference type="Proteomes" id="UP001214553"/>
    </source>
</evidence>
<dbReference type="CDD" id="cd00082">
    <property type="entry name" value="HisKA"/>
    <property type="match status" value="1"/>
</dbReference>
<evidence type="ECO:0000256" key="1">
    <source>
        <dbReference type="ARBA" id="ARBA00000085"/>
    </source>
</evidence>
<evidence type="ECO:0000256" key="2">
    <source>
        <dbReference type="ARBA" id="ARBA00004236"/>
    </source>
</evidence>
<name>A0ABY8C169_9MICO</name>
<keyword evidence="8" id="KW-1133">Transmembrane helix</keyword>
<dbReference type="InterPro" id="IPR036097">
    <property type="entry name" value="HisK_dim/P_sf"/>
</dbReference>
<feature type="domain" description="Histidine kinase" evidence="9">
    <location>
        <begin position="208"/>
        <end position="427"/>
    </location>
</feature>
<dbReference type="InterPro" id="IPR003594">
    <property type="entry name" value="HATPase_dom"/>
</dbReference>
<dbReference type="SUPFAM" id="SSF47384">
    <property type="entry name" value="Homodimeric domain of signal transducing histidine kinase"/>
    <property type="match status" value="1"/>
</dbReference>
<dbReference type="SUPFAM" id="SSF55874">
    <property type="entry name" value="ATPase domain of HSP90 chaperone/DNA topoisomerase II/histidine kinase"/>
    <property type="match status" value="1"/>
</dbReference>
<dbReference type="SMART" id="SM00387">
    <property type="entry name" value="HATPase_c"/>
    <property type="match status" value="1"/>
</dbReference>
<dbReference type="PROSITE" id="PS50109">
    <property type="entry name" value="HIS_KIN"/>
    <property type="match status" value="1"/>
</dbReference>
<feature type="transmembrane region" description="Helical" evidence="8">
    <location>
        <begin position="114"/>
        <end position="135"/>
    </location>
</feature>
<dbReference type="InterPro" id="IPR036890">
    <property type="entry name" value="HATPase_C_sf"/>
</dbReference>
<keyword evidence="5" id="KW-0808">Transferase</keyword>
<keyword evidence="8" id="KW-0812">Transmembrane</keyword>
<evidence type="ECO:0000256" key="4">
    <source>
        <dbReference type="ARBA" id="ARBA00022553"/>
    </source>
</evidence>
<dbReference type="Pfam" id="PF00512">
    <property type="entry name" value="HisKA"/>
    <property type="match status" value="1"/>
</dbReference>
<keyword evidence="8" id="KW-0472">Membrane</keyword>
<dbReference type="EC" id="2.7.13.3" evidence="3"/>
<dbReference type="InterPro" id="IPR004358">
    <property type="entry name" value="Sig_transdc_His_kin-like_C"/>
</dbReference>
<evidence type="ECO:0000259" key="9">
    <source>
        <dbReference type="PROSITE" id="PS50109"/>
    </source>
</evidence>
<evidence type="ECO:0000256" key="3">
    <source>
        <dbReference type="ARBA" id="ARBA00012438"/>
    </source>
</evidence>
<comment type="catalytic activity">
    <reaction evidence="1">
        <text>ATP + protein L-histidine = ADP + protein N-phospho-L-histidine.</text>
        <dbReference type="EC" id="2.7.13.3"/>
    </reaction>
</comment>
<dbReference type="GO" id="GO:0016301">
    <property type="term" value="F:kinase activity"/>
    <property type="evidence" value="ECO:0007669"/>
    <property type="project" value="UniProtKB-KW"/>
</dbReference>
<dbReference type="PANTHER" id="PTHR43047:SF72">
    <property type="entry name" value="OSMOSENSING HISTIDINE PROTEIN KINASE SLN1"/>
    <property type="match status" value="1"/>
</dbReference>
<evidence type="ECO:0000256" key="8">
    <source>
        <dbReference type="SAM" id="Phobius"/>
    </source>
</evidence>
<dbReference type="RefSeq" id="WP_275279527.1">
    <property type="nucleotide sequence ID" value="NZ_CP119108.1"/>
</dbReference>
<dbReference type="CDD" id="cd00075">
    <property type="entry name" value="HATPase"/>
    <property type="match status" value="1"/>
</dbReference>
<dbReference type="Gene3D" id="3.30.565.10">
    <property type="entry name" value="Histidine kinase-like ATPase, C-terminal domain"/>
    <property type="match status" value="1"/>
</dbReference>
<dbReference type="Pfam" id="PF02518">
    <property type="entry name" value="HATPase_c"/>
    <property type="match status" value="1"/>
</dbReference>
<dbReference type="Gene3D" id="1.10.287.130">
    <property type="match status" value="1"/>
</dbReference>
<gene>
    <name evidence="10" type="ORF">PU630_06485</name>
</gene>
<comment type="subcellular location">
    <subcellularLocation>
        <location evidence="2">Cell membrane</location>
    </subcellularLocation>
</comment>
<organism evidence="10 11">
    <name type="scientific">Microbacterium horticulturae</name>
    <dbReference type="NCBI Taxonomy" id="3028316"/>
    <lineage>
        <taxon>Bacteria</taxon>
        <taxon>Bacillati</taxon>
        <taxon>Actinomycetota</taxon>
        <taxon>Actinomycetes</taxon>
        <taxon>Micrococcales</taxon>
        <taxon>Microbacteriaceae</taxon>
        <taxon>Microbacterium</taxon>
    </lineage>
</organism>
<feature type="transmembrane region" description="Helical" evidence="8">
    <location>
        <begin position="74"/>
        <end position="93"/>
    </location>
</feature>
<evidence type="ECO:0000313" key="10">
    <source>
        <dbReference type="EMBL" id="WEG10196.1"/>
    </source>
</evidence>
<dbReference type="EMBL" id="CP119108">
    <property type="protein sequence ID" value="WEG10196.1"/>
    <property type="molecule type" value="Genomic_DNA"/>
</dbReference>
<proteinExistence type="predicted"/>
<feature type="transmembrane region" description="Helical" evidence="8">
    <location>
        <begin position="20"/>
        <end position="39"/>
    </location>
</feature>
<accession>A0ABY8C169</accession>
<reference evidence="10 11" key="1">
    <citation type="submission" date="2023-03" db="EMBL/GenBank/DDBJ databases">
        <title>Genome sequence of Microbacterium sp. KACC 23027.</title>
        <authorList>
            <person name="Kim S."/>
            <person name="Heo J."/>
            <person name="Kwon S.-W."/>
        </authorList>
    </citation>
    <scope>NUCLEOTIDE SEQUENCE [LARGE SCALE GENOMIC DNA]</scope>
    <source>
        <strain evidence="10 11">KACC 23027</strain>
    </source>
</reference>
<evidence type="ECO:0000256" key="7">
    <source>
        <dbReference type="ARBA" id="ARBA00023012"/>
    </source>
</evidence>
<feature type="transmembrane region" description="Helical" evidence="8">
    <location>
        <begin position="46"/>
        <end position="68"/>
    </location>
</feature>
<dbReference type="InterPro" id="IPR005467">
    <property type="entry name" value="His_kinase_dom"/>
</dbReference>
<feature type="transmembrane region" description="Helical" evidence="8">
    <location>
        <begin position="141"/>
        <end position="162"/>
    </location>
</feature>
<keyword evidence="7" id="KW-0902">Two-component regulatory system</keyword>
<dbReference type="PANTHER" id="PTHR43047">
    <property type="entry name" value="TWO-COMPONENT HISTIDINE PROTEIN KINASE"/>
    <property type="match status" value="1"/>
</dbReference>
<keyword evidence="4" id="KW-0597">Phosphoprotein</keyword>
<evidence type="ECO:0000256" key="6">
    <source>
        <dbReference type="ARBA" id="ARBA00022777"/>
    </source>
</evidence>
<keyword evidence="6 10" id="KW-0418">Kinase</keyword>